<evidence type="ECO:0000256" key="7">
    <source>
        <dbReference type="SAM" id="MobiDB-lite"/>
    </source>
</evidence>
<dbReference type="SMART" id="SM00387">
    <property type="entry name" value="HATPase_c"/>
    <property type="match status" value="1"/>
</dbReference>
<evidence type="ECO:0000256" key="2">
    <source>
        <dbReference type="ARBA" id="ARBA00012438"/>
    </source>
</evidence>
<dbReference type="Pfam" id="PF00512">
    <property type="entry name" value="HisKA"/>
    <property type="match status" value="1"/>
</dbReference>
<sequence length="533" mass="58045">MSNKKAKPVWDRSSFGYSVANQHSTGSPETTSLKSTLANKQQGAAPTNLLTTYMNVPSARSKAIYGLLILSVLLLGVTAASVYLADSNQANDRRQLLQSHRIIHHGGQILLELREAQLARLRPGGAEDPRPGWGNLAAAQSHLDSLAHAINQHPDSAFSEQTLRPKISRDLASLEQYFRRASPQGRTAPEGPEEELIAGISQAIGALRDGEEAKLAAHRAELQQGLQLSKGALYFGLFFVGVTILLALRSIIRKHNENKTLIDQLEQSHEDIKRLHARELELSQEKSKFMDLASHDLRNPLTVLTYVASEMKDERTSIPAQHREKINFIDQSVEQMKGVINRFLDTDKIEVEGAPQLAAEPTNMVSLIEALISGFKAKATDKGIALVFDPACQGACFYTDRTRVSQIATNLISNALKYSTPESTVRVRLESQAPGQVTLIVADEGLGMEEAELKELYKPYANISTRPTGDEDSTGLGLFIVKNSTEALGGTITCQSEVGVGTTFTVRIPELDGPEGEKAGQETPSAPTQALHS</sequence>
<accession>A0A521FEY6</accession>
<dbReference type="SMART" id="SM00388">
    <property type="entry name" value="HisKA"/>
    <property type="match status" value="1"/>
</dbReference>
<dbReference type="AlphaFoldDB" id="A0A521FEY6"/>
<dbReference type="OrthoDB" id="9811889at2"/>
<evidence type="ECO:0000256" key="3">
    <source>
        <dbReference type="ARBA" id="ARBA00022553"/>
    </source>
</evidence>
<feature type="transmembrane region" description="Helical" evidence="8">
    <location>
        <begin position="232"/>
        <end position="252"/>
    </location>
</feature>
<keyword evidence="8" id="KW-0812">Transmembrane</keyword>
<evidence type="ECO:0000256" key="8">
    <source>
        <dbReference type="SAM" id="Phobius"/>
    </source>
</evidence>
<feature type="compositionally biased region" description="Polar residues" evidence="7">
    <location>
        <begin position="522"/>
        <end position="533"/>
    </location>
</feature>
<keyword evidence="8" id="KW-0472">Membrane</keyword>
<dbReference type="GO" id="GO:0000155">
    <property type="term" value="F:phosphorelay sensor kinase activity"/>
    <property type="evidence" value="ECO:0007669"/>
    <property type="project" value="InterPro"/>
</dbReference>
<keyword evidence="6" id="KW-0902">Two-component regulatory system</keyword>
<dbReference type="InterPro" id="IPR036097">
    <property type="entry name" value="HisK_dim/P_sf"/>
</dbReference>
<keyword evidence="8" id="KW-1133">Transmembrane helix</keyword>
<dbReference type="InterPro" id="IPR004358">
    <property type="entry name" value="Sig_transdc_His_kin-like_C"/>
</dbReference>
<dbReference type="SUPFAM" id="SSF55874">
    <property type="entry name" value="ATPase domain of HSP90 chaperone/DNA topoisomerase II/histidine kinase"/>
    <property type="match status" value="1"/>
</dbReference>
<feature type="region of interest" description="Disordered" evidence="7">
    <location>
        <begin position="20"/>
        <end position="41"/>
    </location>
</feature>
<evidence type="ECO:0000259" key="9">
    <source>
        <dbReference type="PROSITE" id="PS50109"/>
    </source>
</evidence>
<keyword evidence="4" id="KW-0808">Transferase</keyword>
<dbReference type="InterPro" id="IPR050736">
    <property type="entry name" value="Sensor_HK_Regulatory"/>
</dbReference>
<dbReference type="CDD" id="cd00082">
    <property type="entry name" value="HisKA"/>
    <property type="match status" value="1"/>
</dbReference>
<proteinExistence type="predicted"/>
<dbReference type="SUPFAM" id="SSF47384">
    <property type="entry name" value="Homodimeric domain of signal transducing histidine kinase"/>
    <property type="match status" value="1"/>
</dbReference>
<dbReference type="Pfam" id="PF02518">
    <property type="entry name" value="HATPase_c"/>
    <property type="match status" value="1"/>
</dbReference>
<keyword evidence="3" id="KW-0597">Phosphoprotein</keyword>
<dbReference type="PANTHER" id="PTHR43711:SF26">
    <property type="entry name" value="SENSOR HISTIDINE KINASE RCSC"/>
    <property type="match status" value="1"/>
</dbReference>
<dbReference type="Gene3D" id="1.10.287.130">
    <property type="match status" value="1"/>
</dbReference>
<dbReference type="Gene3D" id="3.30.565.10">
    <property type="entry name" value="Histidine kinase-like ATPase, C-terminal domain"/>
    <property type="match status" value="1"/>
</dbReference>
<evidence type="ECO:0000256" key="4">
    <source>
        <dbReference type="ARBA" id="ARBA00022679"/>
    </source>
</evidence>
<dbReference type="InterPro" id="IPR003661">
    <property type="entry name" value="HisK_dim/P_dom"/>
</dbReference>
<gene>
    <name evidence="10" type="ORF">SAMN06265218_1306</name>
</gene>
<dbReference type="PANTHER" id="PTHR43711">
    <property type="entry name" value="TWO-COMPONENT HISTIDINE KINASE"/>
    <property type="match status" value="1"/>
</dbReference>
<feature type="domain" description="Histidine kinase" evidence="9">
    <location>
        <begin position="292"/>
        <end position="512"/>
    </location>
</feature>
<dbReference type="Proteomes" id="UP000317593">
    <property type="component" value="Unassembled WGS sequence"/>
</dbReference>
<evidence type="ECO:0000313" key="10">
    <source>
        <dbReference type="EMBL" id="SMO94110.1"/>
    </source>
</evidence>
<dbReference type="EMBL" id="FXTH01000030">
    <property type="protein sequence ID" value="SMO94110.1"/>
    <property type="molecule type" value="Genomic_DNA"/>
</dbReference>
<feature type="region of interest" description="Disordered" evidence="7">
    <location>
        <begin position="509"/>
        <end position="533"/>
    </location>
</feature>
<name>A0A521FEY6_9BACT</name>
<dbReference type="CDD" id="cd00075">
    <property type="entry name" value="HATPase"/>
    <property type="match status" value="1"/>
</dbReference>
<protein>
    <recommendedName>
        <fullName evidence="2">histidine kinase</fullName>
        <ecNumber evidence="2">2.7.13.3</ecNumber>
    </recommendedName>
</protein>
<evidence type="ECO:0000256" key="5">
    <source>
        <dbReference type="ARBA" id="ARBA00022777"/>
    </source>
</evidence>
<dbReference type="PROSITE" id="PS50109">
    <property type="entry name" value="HIS_KIN"/>
    <property type="match status" value="1"/>
</dbReference>
<evidence type="ECO:0000313" key="11">
    <source>
        <dbReference type="Proteomes" id="UP000317593"/>
    </source>
</evidence>
<organism evidence="10 11">
    <name type="scientific">Fodinibius sediminis</name>
    <dbReference type="NCBI Taxonomy" id="1214077"/>
    <lineage>
        <taxon>Bacteria</taxon>
        <taxon>Pseudomonadati</taxon>
        <taxon>Balneolota</taxon>
        <taxon>Balneolia</taxon>
        <taxon>Balneolales</taxon>
        <taxon>Balneolaceae</taxon>
        <taxon>Fodinibius</taxon>
    </lineage>
</organism>
<evidence type="ECO:0000256" key="6">
    <source>
        <dbReference type="ARBA" id="ARBA00023012"/>
    </source>
</evidence>
<dbReference type="InterPro" id="IPR036890">
    <property type="entry name" value="HATPase_C_sf"/>
</dbReference>
<keyword evidence="11" id="KW-1185">Reference proteome</keyword>
<evidence type="ECO:0000256" key="1">
    <source>
        <dbReference type="ARBA" id="ARBA00000085"/>
    </source>
</evidence>
<dbReference type="PRINTS" id="PR00344">
    <property type="entry name" value="BCTRLSENSOR"/>
</dbReference>
<reference evidence="10 11" key="1">
    <citation type="submission" date="2017-05" db="EMBL/GenBank/DDBJ databases">
        <authorList>
            <person name="Varghese N."/>
            <person name="Submissions S."/>
        </authorList>
    </citation>
    <scope>NUCLEOTIDE SEQUENCE [LARGE SCALE GENOMIC DNA]</scope>
    <source>
        <strain evidence="10 11">DSM 21194</strain>
    </source>
</reference>
<dbReference type="EC" id="2.7.13.3" evidence="2"/>
<dbReference type="InterPro" id="IPR005467">
    <property type="entry name" value="His_kinase_dom"/>
</dbReference>
<keyword evidence="5 10" id="KW-0418">Kinase</keyword>
<dbReference type="InterPro" id="IPR003594">
    <property type="entry name" value="HATPase_dom"/>
</dbReference>
<feature type="transmembrane region" description="Helical" evidence="8">
    <location>
        <begin position="63"/>
        <end position="85"/>
    </location>
</feature>
<comment type="catalytic activity">
    <reaction evidence="1">
        <text>ATP + protein L-histidine = ADP + protein N-phospho-L-histidine.</text>
        <dbReference type="EC" id="2.7.13.3"/>
    </reaction>
</comment>